<sequence length="468" mass="52888">MATDSTLNTGARRPRRQQEVTVYGVGRRIIARLVGKIRGKGKREVTSSSSATSRRDLPPHLPPYLSEASCLLPLQDKFDKELLIQNASAQTQQQPDVEPLSTTMTESSIQIPPLTLSWFPSLSSFVQKQLSDMLSEKSVGGPASGQTLHQSLHDAQRDTIWVREQHDWGLTFYTRIDLRGYFCTYPKVGGPSNSLEEASNAIDRYLHDRQDPMMRKEQHEFYEVGKASVERGIRACLYWPDGSKKMHVLSEQIDKSRCKMVQLVQALVDKYNEDPLHFEDIPFELKDVVCSEVIYEGDRWYYHTNFTTKTKGAKTTDNLFFAEVTHMPGEDGKLVVSCICRVDTFDNGQCYGCGSNMKHPNADAYNGGHSKDFKFFHIGDGCRGPNINTAKTMDDWKAEEARVRRLFEGLDDPSVVARLMEPPKFEFGANMATDEEVDCFMESIMGPYNGSTDIIDASTAERFRGQLK</sequence>
<comment type="caution">
    <text evidence="3">The sequence shown here is derived from an EMBL/GenBank/DDBJ whole genome shotgun (WGS) entry which is preliminary data.</text>
</comment>
<dbReference type="Pfam" id="PF12274">
    <property type="entry name" value="DUF3615"/>
    <property type="match status" value="1"/>
</dbReference>
<dbReference type="PANTHER" id="PTHR33326:SF4">
    <property type="entry name" value="OS08G0495300 PROTEIN"/>
    <property type="match status" value="1"/>
</dbReference>
<proteinExistence type="predicted"/>
<evidence type="ECO:0000313" key="4">
    <source>
        <dbReference type="Proteomes" id="UP001231189"/>
    </source>
</evidence>
<keyword evidence="4" id="KW-1185">Reference proteome</keyword>
<evidence type="ECO:0000259" key="2">
    <source>
        <dbReference type="Pfam" id="PF12274"/>
    </source>
</evidence>
<name>A0AAD8QHJ8_LOLMU</name>
<gene>
    <name evidence="3" type="ORF">QYE76_017323</name>
</gene>
<reference evidence="3" key="1">
    <citation type="submission" date="2023-07" db="EMBL/GenBank/DDBJ databases">
        <title>A chromosome-level genome assembly of Lolium multiflorum.</title>
        <authorList>
            <person name="Chen Y."/>
            <person name="Copetti D."/>
            <person name="Kolliker R."/>
            <person name="Studer B."/>
        </authorList>
    </citation>
    <scope>NUCLEOTIDE SEQUENCE</scope>
    <source>
        <strain evidence="3">02402/16</strain>
        <tissue evidence="3">Leaf</tissue>
    </source>
</reference>
<dbReference type="EMBL" id="JAUUTY010000304">
    <property type="protein sequence ID" value="KAK1602184.1"/>
    <property type="molecule type" value="Genomic_DNA"/>
</dbReference>
<evidence type="ECO:0000313" key="3">
    <source>
        <dbReference type="EMBL" id="KAK1602184.1"/>
    </source>
</evidence>
<dbReference type="PANTHER" id="PTHR33326">
    <property type="entry name" value="OS05G0543800 PROTEIN"/>
    <property type="match status" value="1"/>
</dbReference>
<dbReference type="InterPro" id="IPR022059">
    <property type="entry name" value="DUF3615"/>
</dbReference>
<dbReference type="Proteomes" id="UP001231189">
    <property type="component" value="Unassembled WGS sequence"/>
</dbReference>
<evidence type="ECO:0000256" key="1">
    <source>
        <dbReference type="SAM" id="MobiDB-lite"/>
    </source>
</evidence>
<feature type="region of interest" description="Disordered" evidence="1">
    <location>
        <begin position="41"/>
        <end position="60"/>
    </location>
</feature>
<organism evidence="3 4">
    <name type="scientific">Lolium multiflorum</name>
    <name type="common">Italian ryegrass</name>
    <name type="synonym">Lolium perenne subsp. multiflorum</name>
    <dbReference type="NCBI Taxonomy" id="4521"/>
    <lineage>
        <taxon>Eukaryota</taxon>
        <taxon>Viridiplantae</taxon>
        <taxon>Streptophyta</taxon>
        <taxon>Embryophyta</taxon>
        <taxon>Tracheophyta</taxon>
        <taxon>Spermatophyta</taxon>
        <taxon>Magnoliopsida</taxon>
        <taxon>Liliopsida</taxon>
        <taxon>Poales</taxon>
        <taxon>Poaceae</taxon>
        <taxon>BOP clade</taxon>
        <taxon>Pooideae</taxon>
        <taxon>Poodae</taxon>
        <taxon>Poeae</taxon>
        <taxon>Poeae Chloroplast Group 2 (Poeae type)</taxon>
        <taxon>Loliodinae</taxon>
        <taxon>Loliinae</taxon>
        <taxon>Lolium</taxon>
    </lineage>
</organism>
<dbReference type="AlphaFoldDB" id="A0AAD8QHJ8"/>
<accession>A0AAD8QHJ8</accession>
<protein>
    <recommendedName>
        <fullName evidence="2">DUF3615 domain-containing protein</fullName>
    </recommendedName>
</protein>
<feature type="domain" description="DUF3615" evidence="2">
    <location>
        <begin position="264"/>
        <end position="360"/>
    </location>
</feature>